<reference evidence="2 3" key="1">
    <citation type="submission" date="2019-10" db="EMBL/GenBank/DDBJ databases">
        <title>Epibacterium sp. nov., isolated from seawater.</title>
        <authorList>
            <person name="Zhang X."/>
            <person name="Li N."/>
        </authorList>
    </citation>
    <scope>NUCLEOTIDE SEQUENCE [LARGE SCALE GENOMIC DNA]</scope>
    <source>
        <strain evidence="2 3">SM1969</strain>
    </source>
</reference>
<dbReference type="Proteomes" id="UP000436694">
    <property type="component" value="Unassembled WGS sequence"/>
</dbReference>
<sequence>MTTAPTIETQRLRLRHHVMTDVTAMAPHFASDWAQYMGGPISHDELFRWIAAETISWDWLGFGSWAVELRDSGELIGQVGINKPPRFPEIELGWTIFPPHEGKGYAFEAAEAARDWGFETLGLQTLVSYIDPENARSIALAKRLGAELDSNAQGEDPEDLVYRHFPATDGSVEAYA</sequence>
<keyword evidence="2" id="KW-0808">Transferase</keyword>
<organism evidence="2 3">
    <name type="scientific">Tritonibacter aquimaris</name>
    <dbReference type="NCBI Taxonomy" id="2663379"/>
    <lineage>
        <taxon>Bacteria</taxon>
        <taxon>Pseudomonadati</taxon>
        <taxon>Pseudomonadota</taxon>
        <taxon>Alphaproteobacteria</taxon>
        <taxon>Rhodobacterales</taxon>
        <taxon>Paracoccaceae</taxon>
        <taxon>Tritonibacter</taxon>
    </lineage>
</organism>
<protein>
    <submittedName>
        <fullName evidence="2">GNAT family N-acetyltransferase</fullName>
    </submittedName>
</protein>
<dbReference type="Pfam" id="PF13302">
    <property type="entry name" value="Acetyltransf_3"/>
    <property type="match status" value="1"/>
</dbReference>
<dbReference type="PANTHER" id="PTHR43792">
    <property type="entry name" value="GNAT FAMILY, PUTATIVE (AFU_ORTHOLOGUE AFUA_3G00765)-RELATED-RELATED"/>
    <property type="match status" value="1"/>
</dbReference>
<comment type="caution">
    <text evidence="2">The sequence shown here is derived from an EMBL/GenBank/DDBJ whole genome shotgun (WGS) entry which is preliminary data.</text>
</comment>
<dbReference type="Gene3D" id="3.40.630.30">
    <property type="match status" value="1"/>
</dbReference>
<keyword evidence="3" id="KW-1185">Reference proteome</keyword>
<dbReference type="AlphaFoldDB" id="A0A844AKT2"/>
<gene>
    <name evidence="2" type="ORF">GG681_05745</name>
</gene>
<dbReference type="SUPFAM" id="SSF55729">
    <property type="entry name" value="Acyl-CoA N-acyltransferases (Nat)"/>
    <property type="match status" value="1"/>
</dbReference>
<evidence type="ECO:0000259" key="1">
    <source>
        <dbReference type="PROSITE" id="PS51186"/>
    </source>
</evidence>
<dbReference type="PROSITE" id="PS51186">
    <property type="entry name" value="GNAT"/>
    <property type="match status" value="1"/>
</dbReference>
<dbReference type="InterPro" id="IPR051531">
    <property type="entry name" value="N-acetyltransferase"/>
</dbReference>
<dbReference type="EMBL" id="WIXK01000002">
    <property type="protein sequence ID" value="MQY42135.1"/>
    <property type="molecule type" value="Genomic_DNA"/>
</dbReference>
<dbReference type="InterPro" id="IPR016181">
    <property type="entry name" value="Acyl_CoA_acyltransferase"/>
</dbReference>
<evidence type="ECO:0000313" key="2">
    <source>
        <dbReference type="EMBL" id="MQY42135.1"/>
    </source>
</evidence>
<accession>A0A844AKT2</accession>
<feature type="domain" description="N-acetyltransferase" evidence="1">
    <location>
        <begin position="12"/>
        <end position="167"/>
    </location>
</feature>
<dbReference type="PANTHER" id="PTHR43792:SF1">
    <property type="entry name" value="N-ACETYLTRANSFERASE DOMAIN-CONTAINING PROTEIN"/>
    <property type="match status" value="1"/>
</dbReference>
<dbReference type="RefSeq" id="WP_153545992.1">
    <property type="nucleotide sequence ID" value="NZ_WIXK01000002.1"/>
</dbReference>
<dbReference type="GO" id="GO:0016747">
    <property type="term" value="F:acyltransferase activity, transferring groups other than amino-acyl groups"/>
    <property type="evidence" value="ECO:0007669"/>
    <property type="project" value="InterPro"/>
</dbReference>
<dbReference type="InterPro" id="IPR000182">
    <property type="entry name" value="GNAT_dom"/>
</dbReference>
<proteinExistence type="predicted"/>
<evidence type="ECO:0000313" key="3">
    <source>
        <dbReference type="Proteomes" id="UP000436694"/>
    </source>
</evidence>
<name>A0A844AKT2_9RHOB</name>